<name>A0A835BD05_9POAL</name>
<organism evidence="2 3">
    <name type="scientific">Digitaria exilis</name>
    <dbReference type="NCBI Taxonomy" id="1010633"/>
    <lineage>
        <taxon>Eukaryota</taxon>
        <taxon>Viridiplantae</taxon>
        <taxon>Streptophyta</taxon>
        <taxon>Embryophyta</taxon>
        <taxon>Tracheophyta</taxon>
        <taxon>Spermatophyta</taxon>
        <taxon>Magnoliopsida</taxon>
        <taxon>Liliopsida</taxon>
        <taxon>Poales</taxon>
        <taxon>Poaceae</taxon>
        <taxon>PACMAD clade</taxon>
        <taxon>Panicoideae</taxon>
        <taxon>Panicodae</taxon>
        <taxon>Paniceae</taxon>
        <taxon>Anthephorinae</taxon>
        <taxon>Digitaria</taxon>
    </lineage>
</organism>
<dbReference type="Proteomes" id="UP000636709">
    <property type="component" value="Unassembled WGS sequence"/>
</dbReference>
<comment type="caution">
    <text evidence="2">The sequence shown here is derived from an EMBL/GenBank/DDBJ whole genome shotgun (WGS) entry which is preliminary data.</text>
</comment>
<reference evidence="2" key="1">
    <citation type="submission" date="2020-07" db="EMBL/GenBank/DDBJ databases">
        <title>Genome sequence and genetic diversity analysis of an under-domesticated orphan crop, white fonio (Digitaria exilis).</title>
        <authorList>
            <person name="Bennetzen J.L."/>
            <person name="Chen S."/>
            <person name="Ma X."/>
            <person name="Wang X."/>
            <person name="Yssel A.E.J."/>
            <person name="Chaluvadi S.R."/>
            <person name="Johnson M."/>
            <person name="Gangashetty P."/>
            <person name="Hamidou F."/>
            <person name="Sanogo M.D."/>
            <person name="Zwaenepoel A."/>
            <person name="Wallace J."/>
            <person name="Van De Peer Y."/>
            <person name="Van Deynze A."/>
        </authorList>
    </citation>
    <scope>NUCLEOTIDE SEQUENCE</scope>
    <source>
        <tissue evidence="2">Leaves</tissue>
    </source>
</reference>
<dbReference type="AlphaFoldDB" id="A0A835BD05"/>
<accession>A0A835BD05</accession>
<keyword evidence="1" id="KW-0472">Membrane</keyword>
<keyword evidence="3" id="KW-1185">Reference proteome</keyword>
<feature type="transmembrane region" description="Helical" evidence="1">
    <location>
        <begin position="7"/>
        <end position="32"/>
    </location>
</feature>
<feature type="transmembrane region" description="Helical" evidence="1">
    <location>
        <begin position="52"/>
        <end position="73"/>
    </location>
</feature>
<protein>
    <submittedName>
        <fullName evidence="2">Uncharacterized protein</fullName>
    </submittedName>
</protein>
<proteinExistence type="predicted"/>
<keyword evidence="1" id="KW-1133">Transmembrane helix</keyword>
<evidence type="ECO:0000256" key="1">
    <source>
        <dbReference type="SAM" id="Phobius"/>
    </source>
</evidence>
<evidence type="ECO:0000313" key="3">
    <source>
        <dbReference type="Proteomes" id="UP000636709"/>
    </source>
</evidence>
<dbReference type="EMBL" id="JACEFO010001924">
    <property type="protein sequence ID" value="KAF8693503.1"/>
    <property type="molecule type" value="Genomic_DNA"/>
</dbReference>
<gene>
    <name evidence="2" type="ORF">HU200_038900</name>
</gene>
<evidence type="ECO:0000313" key="2">
    <source>
        <dbReference type="EMBL" id="KAF8693503.1"/>
    </source>
</evidence>
<dbReference type="OrthoDB" id="667646at2759"/>
<sequence length="88" mass="9765">MVAMSRTAWIAGGLIARLLMIAFLAMTVQLTVNNQTKFKYEDDFYKLESYSYAFYPVVFLLAGMVLSMAATVASARLRARAANEDADV</sequence>
<keyword evidence="1" id="KW-0812">Transmembrane</keyword>